<proteinExistence type="predicted"/>
<dbReference type="AlphaFoldDB" id="A0A6A6EMG5"/>
<dbReference type="OrthoDB" id="3556996at2759"/>
<evidence type="ECO:0000313" key="2">
    <source>
        <dbReference type="Proteomes" id="UP000800200"/>
    </source>
</evidence>
<evidence type="ECO:0000313" key="1">
    <source>
        <dbReference type="EMBL" id="KAF2192142.1"/>
    </source>
</evidence>
<protein>
    <submittedName>
        <fullName evidence="1">Uncharacterized protein</fullName>
    </submittedName>
</protein>
<organism evidence="1 2">
    <name type="scientific">Zopfia rhizophila CBS 207.26</name>
    <dbReference type="NCBI Taxonomy" id="1314779"/>
    <lineage>
        <taxon>Eukaryota</taxon>
        <taxon>Fungi</taxon>
        <taxon>Dikarya</taxon>
        <taxon>Ascomycota</taxon>
        <taxon>Pezizomycotina</taxon>
        <taxon>Dothideomycetes</taxon>
        <taxon>Dothideomycetes incertae sedis</taxon>
        <taxon>Zopfiaceae</taxon>
        <taxon>Zopfia</taxon>
    </lineage>
</organism>
<sequence length="82" mass="8846">MSPYTFYDQSCPQELPVKKRQINISIGLPGGNGPRDISSACSCLITSGPADATRTTTVTVTSVRVTRTETVTSTTTVNPRRR</sequence>
<keyword evidence="2" id="KW-1185">Reference proteome</keyword>
<name>A0A6A6EMG5_9PEZI</name>
<gene>
    <name evidence="1" type="ORF">K469DRAFT_716636</name>
</gene>
<dbReference type="EMBL" id="ML994615">
    <property type="protein sequence ID" value="KAF2192142.1"/>
    <property type="molecule type" value="Genomic_DNA"/>
</dbReference>
<reference evidence="1" key="1">
    <citation type="journal article" date="2020" name="Stud. Mycol.">
        <title>101 Dothideomycetes genomes: a test case for predicting lifestyles and emergence of pathogens.</title>
        <authorList>
            <person name="Haridas S."/>
            <person name="Albert R."/>
            <person name="Binder M."/>
            <person name="Bloem J."/>
            <person name="Labutti K."/>
            <person name="Salamov A."/>
            <person name="Andreopoulos B."/>
            <person name="Baker S."/>
            <person name="Barry K."/>
            <person name="Bills G."/>
            <person name="Bluhm B."/>
            <person name="Cannon C."/>
            <person name="Castanera R."/>
            <person name="Culley D."/>
            <person name="Daum C."/>
            <person name="Ezra D."/>
            <person name="Gonzalez J."/>
            <person name="Henrissat B."/>
            <person name="Kuo A."/>
            <person name="Liang C."/>
            <person name="Lipzen A."/>
            <person name="Lutzoni F."/>
            <person name="Magnuson J."/>
            <person name="Mondo S."/>
            <person name="Nolan M."/>
            <person name="Ohm R."/>
            <person name="Pangilinan J."/>
            <person name="Park H.-J."/>
            <person name="Ramirez L."/>
            <person name="Alfaro M."/>
            <person name="Sun H."/>
            <person name="Tritt A."/>
            <person name="Yoshinaga Y."/>
            <person name="Zwiers L.-H."/>
            <person name="Turgeon B."/>
            <person name="Goodwin S."/>
            <person name="Spatafora J."/>
            <person name="Crous P."/>
            <person name="Grigoriev I."/>
        </authorList>
    </citation>
    <scope>NUCLEOTIDE SEQUENCE</scope>
    <source>
        <strain evidence="1">CBS 207.26</strain>
    </source>
</reference>
<accession>A0A6A6EMG5</accession>
<dbReference type="Proteomes" id="UP000800200">
    <property type="component" value="Unassembled WGS sequence"/>
</dbReference>